<proteinExistence type="inferred from homology"/>
<dbReference type="PANTHER" id="PTHR12300:SF117">
    <property type="entry name" value="LP05237P-RELATED"/>
    <property type="match status" value="1"/>
</dbReference>
<feature type="compositionally biased region" description="Basic residues" evidence="2">
    <location>
        <begin position="176"/>
        <end position="198"/>
    </location>
</feature>
<dbReference type="EMBL" id="HBHX01044945">
    <property type="protein sequence ID" value="CAE0124168.1"/>
    <property type="molecule type" value="Transcribed_RNA"/>
</dbReference>
<dbReference type="AlphaFoldDB" id="A0A7S3B3U0"/>
<evidence type="ECO:0000313" key="3">
    <source>
        <dbReference type="EMBL" id="CAE0124168.1"/>
    </source>
</evidence>
<dbReference type="Pfam" id="PF03134">
    <property type="entry name" value="TB2_DP1_HVA22"/>
    <property type="match status" value="1"/>
</dbReference>
<dbReference type="InterPro" id="IPR004345">
    <property type="entry name" value="TB2_DP1_HVA22"/>
</dbReference>
<sequence length="270" mass="31855">MILSYFSYAVISTALGMMYPAYHSFKSLRTKNADDSLQWLPYWICYSALELPDLLLQAWFPMYFEAKILLLLWLVSPYTQGAKYLYLSKLEPWLNANQDKLGDQLFQLASSAKDIRSEDIRSYLEKASSVALSAVGQLQVQDRSEVRPDWLGWKSGTEMHGLICVHGCRCQSPRRQTSRPRKPRWTRHRRRRRRQRRTRISDHNSAELSLGWLDHLRERGWLDHLRERGIYDGDRRVERLHQPHDRKKPTSSLRMGIACWVLCCFAQIDR</sequence>
<protein>
    <recommendedName>
        <fullName evidence="4">Receptor expression-enhancing protein</fullName>
    </recommendedName>
</protein>
<evidence type="ECO:0008006" key="4">
    <source>
        <dbReference type="Google" id="ProtNLM"/>
    </source>
</evidence>
<feature type="region of interest" description="Disordered" evidence="2">
    <location>
        <begin position="172"/>
        <end position="200"/>
    </location>
</feature>
<name>A0A7S3B3U0_9EUKA</name>
<reference evidence="3" key="1">
    <citation type="submission" date="2021-01" db="EMBL/GenBank/DDBJ databases">
        <authorList>
            <person name="Corre E."/>
            <person name="Pelletier E."/>
            <person name="Niang G."/>
            <person name="Scheremetjew M."/>
            <person name="Finn R."/>
            <person name="Kale V."/>
            <person name="Holt S."/>
            <person name="Cochrane G."/>
            <person name="Meng A."/>
            <person name="Brown T."/>
            <person name="Cohen L."/>
        </authorList>
    </citation>
    <scope>NUCLEOTIDE SEQUENCE</scope>
    <source>
        <strain evidence="3">CCMP281</strain>
    </source>
</reference>
<evidence type="ECO:0000256" key="2">
    <source>
        <dbReference type="SAM" id="MobiDB-lite"/>
    </source>
</evidence>
<dbReference type="GO" id="GO:0016020">
    <property type="term" value="C:membrane"/>
    <property type="evidence" value="ECO:0007669"/>
    <property type="project" value="UniProtKB-SubCell"/>
</dbReference>
<evidence type="ECO:0000256" key="1">
    <source>
        <dbReference type="RuleBase" id="RU362006"/>
    </source>
</evidence>
<dbReference type="PANTHER" id="PTHR12300">
    <property type="entry name" value="HVA22-LIKE PROTEINS"/>
    <property type="match status" value="1"/>
</dbReference>
<comment type="similarity">
    <text evidence="1">Belongs to the DP1 family.</text>
</comment>
<organism evidence="3">
    <name type="scientific">Haptolina ericina</name>
    <dbReference type="NCBI Taxonomy" id="156174"/>
    <lineage>
        <taxon>Eukaryota</taxon>
        <taxon>Haptista</taxon>
        <taxon>Haptophyta</taxon>
        <taxon>Prymnesiophyceae</taxon>
        <taxon>Prymnesiales</taxon>
        <taxon>Prymnesiaceae</taxon>
        <taxon>Haptolina</taxon>
    </lineage>
</organism>
<dbReference type="GO" id="GO:0071782">
    <property type="term" value="C:endoplasmic reticulum tubular network"/>
    <property type="evidence" value="ECO:0007669"/>
    <property type="project" value="TreeGrafter"/>
</dbReference>
<comment type="subcellular location">
    <subcellularLocation>
        <location evidence="1">Membrane</location>
        <topology evidence="1">Multi-pass membrane protein</topology>
    </subcellularLocation>
</comment>
<gene>
    <name evidence="3" type="ORF">HERI1096_LOCUS24870</name>
</gene>
<accession>A0A7S3B3U0</accession>
<dbReference type="GO" id="GO:0071786">
    <property type="term" value="P:endoplasmic reticulum tubular network organization"/>
    <property type="evidence" value="ECO:0007669"/>
    <property type="project" value="TreeGrafter"/>
</dbReference>